<evidence type="ECO:0000313" key="1">
    <source>
        <dbReference type="Proteomes" id="UP000235220"/>
    </source>
</evidence>
<dbReference type="Proteomes" id="UP000235220">
    <property type="component" value="Chromosome 7"/>
</dbReference>
<dbReference type="OrthoDB" id="1747225at2759"/>
<dbReference type="RefSeq" id="XP_018828801.1">
    <property type="nucleotide sequence ID" value="XM_018973256.2"/>
</dbReference>
<organism evidence="1 2">
    <name type="scientific">Juglans regia</name>
    <name type="common">English walnut</name>
    <dbReference type="NCBI Taxonomy" id="51240"/>
    <lineage>
        <taxon>Eukaryota</taxon>
        <taxon>Viridiplantae</taxon>
        <taxon>Streptophyta</taxon>
        <taxon>Embryophyta</taxon>
        <taxon>Tracheophyta</taxon>
        <taxon>Spermatophyta</taxon>
        <taxon>Magnoliopsida</taxon>
        <taxon>eudicotyledons</taxon>
        <taxon>Gunneridae</taxon>
        <taxon>Pentapetalae</taxon>
        <taxon>rosids</taxon>
        <taxon>fabids</taxon>
        <taxon>Fagales</taxon>
        <taxon>Juglandaceae</taxon>
        <taxon>Juglans</taxon>
    </lineage>
</organism>
<proteinExistence type="predicted"/>
<dbReference type="Gramene" id="Jr07_35400_p1">
    <property type="protein sequence ID" value="cds.Jr07_35400_p1"/>
    <property type="gene ID" value="Jr07_35400"/>
</dbReference>
<accession>A0A2I4FAX5</accession>
<name>A0A2I4FAX5_JUGRE</name>
<evidence type="ECO:0000313" key="2">
    <source>
        <dbReference type="RefSeq" id="XP_018828801.1"/>
    </source>
</evidence>
<keyword evidence="1" id="KW-1185">Reference proteome</keyword>
<dbReference type="AlphaFoldDB" id="A0A2I4FAX5"/>
<protein>
    <submittedName>
        <fullName evidence="2">Uncharacterized protein LOC108997120 isoform X1</fullName>
    </submittedName>
</protein>
<dbReference type="STRING" id="51240.A0A2I4FAX5"/>
<reference evidence="2" key="1">
    <citation type="submission" date="2025-08" db="UniProtKB">
        <authorList>
            <consortium name="RefSeq"/>
        </authorList>
    </citation>
    <scope>IDENTIFICATION</scope>
    <source>
        <tissue evidence="2">Leaves</tissue>
    </source>
</reference>
<sequence length="115" mass="12959">MTKRGKTWCLSNEDLALKQQLESYVERAQDPDPGLQKVALESMRSCGQQRWCEIKGGRRTGSGETDGQQNWCRAAMQSDGDGANRQSEILKGAFGQWIECFPSISILLPRVYYIV</sequence>
<dbReference type="GeneID" id="108997120"/>
<dbReference type="KEGG" id="jre:108997120"/>
<gene>
    <name evidence="2" type="primary">LOC108997120</name>
</gene>